<dbReference type="Pfam" id="PF07872">
    <property type="entry name" value="DUF1659"/>
    <property type="match status" value="1"/>
</dbReference>
<feature type="domain" description="DUF1659" evidence="1">
    <location>
        <begin position="3"/>
        <end position="73"/>
    </location>
</feature>
<evidence type="ECO:0000313" key="3">
    <source>
        <dbReference type="Proteomes" id="UP000005139"/>
    </source>
</evidence>
<dbReference type="OrthoDB" id="1954703at2"/>
<reference evidence="2 3" key="1">
    <citation type="submission" date="2007-01" db="EMBL/GenBank/DDBJ databases">
        <title>Annotation of the draft genome assembly of Thermosinus carboxydivorans Nor1.</title>
        <authorList>
            <consortium name="US DOE Joint Genome Institute (JGI-ORNL)"/>
            <person name="Larimer F."/>
            <person name="Land M."/>
            <person name="Hauser L."/>
        </authorList>
    </citation>
    <scope>NUCLEOTIDE SEQUENCE [LARGE SCALE GENOMIC DNA]</scope>
    <source>
        <strain evidence="2 3">Nor1</strain>
    </source>
</reference>
<dbReference type="Proteomes" id="UP000005139">
    <property type="component" value="Unassembled WGS sequence"/>
</dbReference>
<proteinExistence type="predicted"/>
<accession>A1HUG4</accession>
<comment type="caution">
    <text evidence="2">The sequence shown here is derived from an EMBL/GenBank/DDBJ whole genome shotgun (WGS) entry which is preliminary data.</text>
</comment>
<dbReference type="eggNOG" id="ENOG5033419">
    <property type="taxonomic scope" value="Bacteria"/>
</dbReference>
<dbReference type="InterPro" id="IPR012454">
    <property type="entry name" value="DUF1659"/>
</dbReference>
<sequence length="74" mass="7660">MATVKLPQASRLVIKVQTGLNAAGNPIYKQLAFKSVKAGAADADVHAVGLALAGLQKHQVAGVLRVDEGELVNQ</sequence>
<organism evidence="2 3">
    <name type="scientific">Thermosinus carboxydivorans Nor1</name>
    <dbReference type="NCBI Taxonomy" id="401526"/>
    <lineage>
        <taxon>Bacteria</taxon>
        <taxon>Bacillati</taxon>
        <taxon>Bacillota</taxon>
        <taxon>Negativicutes</taxon>
        <taxon>Selenomonadales</taxon>
        <taxon>Sporomusaceae</taxon>
        <taxon>Thermosinus</taxon>
    </lineage>
</organism>
<reference evidence="2 3" key="2">
    <citation type="submission" date="2007-01" db="EMBL/GenBank/DDBJ databases">
        <title>Sequencing of the draft genome and assembly of Thermosinus carboxydivorans Nor1.</title>
        <authorList>
            <consortium name="US DOE Joint Genome Institute (JGI-PGF)"/>
            <person name="Copeland A."/>
            <person name="Lucas S."/>
            <person name="Lapidus A."/>
            <person name="Barry K."/>
            <person name="Glavina del Rio T."/>
            <person name="Dalin E."/>
            <person name="Tice H."/>
            <person name="Bruce D."/>
            <person name="Pitluck S."/>
            <person name="Richardson P."/>
        </authorList>
    </citation>
    <scope>NUCLEOTIDE SEQUENCE [LARGE SCALE GENOMIC DNA]</scope>
    <source>
        <strain evidence="2 3">Nor1</strain>
    </source>
</reference>
<gene>
    <name evidence="2" type="ORF">TcarDRAFT_0075</name>
</gene>
<evidence type="ECO:0000259" key="1">
    <source>
        <dbReference type="Pfam" id="PF07872"/>
    </source>
</evidence>
<dbReference type="RefSeq" id="WP_007290667.1">
    <property type="nucleotide sequence ID" value="NZ_AAWL01000041.1"/>
</dbReference>
<dbReference type="EMBL" id="AAWL01000041">
    <property type="protein sequence ID" value="EAX46335.1"/>
    <property type="molecule type" value="Genomic_DNA"/>
</dbReference>
<name>A1HUG4_9FIRM</name>
<keyword evidence="3" id="KW-1185">Reference proteome</keyword>
<protein>
    <recommendedName>
        <fullName evidence="1">DUF1659 domain-containing protein</fullName>
    </recommendedName>
</protein>
<evidence type="ECO:0000313" key="2">
    <source>
        <dbReference type="EMBL" id="EAX46335.1"/>
    </source>
</evidence>
<dbReference type="AlphaFoldDB" id="A1HUG4"/>